<dbReference type="Pfam" id="PF13175">
    <property type="entry name" value="AAA_15"/>
    <property type="match status" value="1"/>
</dbReference>
<organism evidence="3 4">
    <name type="scientific">Candidatus Thiodiazotropha taylori</name>
    <dbReference type="NCBI Taxonomy" id="2792791"/>
    <lineage>
        <taxon>Bacteria</taxon>
        <taxon>Pseudomonadati</taxon>
        <taxon>Pseudomonadota</taxon>
        <taxon>Gammaproteobacteria</taxon>
        <taxon>Chromatiales</taxon>
        <taxon>Sedimenticolaceae</taxon>
        <taxon>Candidatus Thiodiazotropha</taxon>
    </lineage>
</organism>
<dbReference type="InterPro" id="IPR027417">
    <property type="entry name" value="P-loop_NTPase"/>
</dbReference>
<dbReference type="GO" id="GO:0016887">
    <property type="term" value="F:ATP hydrolysis activity"/>
    <property type="evidence" value="ECO:0007669"/>
    <property type="project" value="InterPro"/>
</dbReference>
<sequence>MQIISFRVYKYRNIEDSGEVSLSDALTCIVGKNQSGKTALLRALHKFNPHDSDPYIMNREWPRGQRTKRDKSQKVCDVRFRLTDAEVEALAKLTSQEMNTDEVVISKDYQGRFDVAFPGMPDLFPEALHPNSIDGICDTLPEVPKQVGPEFMQAAKSCLDEVRRTATEGRFSSLTEMVTAHGERLSSTLSPDNPQRQTEEAFRSEYVNKLGEMKTAFQQAPTIRQQAHDYLVSQIPTFIYMDDFREFRGRADLSQVRDRRAKKGLNPDDETFLMILQLAGLDLDTLIEQGDSGDENIIHERQLDLQDAANTLTRDVAGRWEQNKYRIEFRADGQTFFTEIEEVDKDVGMIPLEEQSKGFVWFFSFDLRFMHDSDGTFEGCVLLLDEPGLHLHPGGQADLLKRLDSYAEKNTLIYTTHLPFLIDLREPERIKVINQVEDGAVVSDNFSGCQPDEKLTLQTALGIRANQSYLISDKNLVVEGAHDYWLLTELSNVFQRSGKEGIPEDIMITAGGGAPEVVHMATFMIGQGLEVVSLFDSDKEGRSQEERLRKAWITRYKDAKSGTVLLGDTIHGVGEDATIEDLFPGNYYLEKMKESHQDKIADAGLQQEQVALEGDGPILPRVEVACSKHGLMFNKGSVAKAIRKDLVKSATVQDLPDGVEDKAEKLFSAIRRAFGV</sequence>
<dbReference type="PANTHER" id="PTHR43581">
    <property type="entry name" value="ATP/GTP PHOSPHATASE"/>
    <property type="match status" value="1"/>
</dbReference>
<dbReference type="Gene3D" id="3.40.50.300">
    <property type="entry name" value="P-loop containing nucleotide triphosphate hydrolases"/>
    <property type="match status" value="1"/>
</dbReference>
<dbReference type="GO" id="GO:0005524">
    <property type="term" value="F:ATP binding"/>
    <property type="evidence" value="ECO:0007669"/>
    <property type="project" value="InterPro"/>
</dbReference>
<evidence type="ECO:0000313" key="4">
    <source>
        <dbReference type="Proteomes" id="UP000770889"/>
    </source>
</evidence>
<comment type="caution">
    <text evidence="3">The sequence shown here is derived from an EMBL/GenBank/DDBJ whole genome shotgun (WGS) entry which is preliminary data.</text>
</comment>
<dbReference type="Pfam" id="PF13304">
    <property type="entry name" value="AAA_21"/>
    <property type="match status" value="1"/>
</dbReference>
<dbReference type="Proteomes" id="UP000770889">
    <property type="component" value="Unassembled WGS sequence"/>
</dbReference>
<accession>A0A944QVF8</accession>
<feature type="domain" description="ATPase AAA-type core" evidence="2">
    <location>
        <begin position="323"/>
        <end position="423"/>
    </location>
</feature>
<dbReference type="InterPro" id="IPR051396">
    <property type="entry name" value="Bact_Antivir_Def_Nuclease"/>
</dbReference>
<dbReference type="AlphaFoldDB" id="A0A944QVF8"/>
<dbReference type="InterPro" id="IPR041685">
    <property type="entry name" value="AAA_GajA/Old/RecF-like"/>
</dbReference>
<evidence type="ECO:0000313" key="3">
    <source>
        <dbReference type="EMBL" id="MBT2989960.1"/>
    </source>
</evidence>
<gene>
    <name evidence="3" type="ORF">KME65_13480</name>
</gene>
<name>A0A944QVF8_9GAMM</name>
<dbReference type="PANTHER" id="PTHR43581:SF4">
    <property type="entry name" value="ATP_GTP PHOSPHATASE"/>
    <property type="match status" value="1"/>
</dbReference>
<feature type="domain" description="Endonuclease GajA/Old nuclease/RecF-like AAA" evidence="1">
    <location>
        <begin position="1"/>
        <end position="65"/>
    </location>
</feature>
<reference evidence="3 4" key="1">
    <citation type="submission" date="2021-05" db="EMBL/GenBank/DDBJ databases">
        <title>Genetic and Functional Diversity in Clade A Lucinid endosymbionts from the Bahamas.</title>
        <authorList>
            <person name="Giani N.M."/>
            <person name="Engel A.S."/>
            <person name="Campbell B.J."/>
        </authorList>
    </citation>
    <scope>NUCLEOTIDE SEQUENCE [LARGE SCALE GENOMIC DNA]</scope>
    <source>
        <strain evidence="3">LUC16012Gg_MoonRockCtena</strain>
    </source>
</reference>
<evidence type="ECO:0000259" key="1">
    <source>
        <dbReference type="Pfam" id="PF13175"/>
    </source>
</evidence>
<protein>
    <submittedName>
        <fullName evidence="3">AAA family ATPase</fullName>
    </submittedName>
</protein>
<dbReference type="InterPro" id="IPR003959">
    <property type="entry name" value="ATPase_AAA_core"/>
</dbReference>
<dbReference type="EMBL" id="JAHHGM010000012">
    <property type="protein sequence ID" value="MBT2989960.1"/>
    <property type="molecule type" value="Genomic_DNA"/>
</dbReference>
<proteinExistence type="predicted"/>
<dbReference type="SUPFAM" id="SSF52540">
    <property type="entry name" value="P-loop containing nucleoside triphosphate hydrolases"/>
    <property type="match status" value="1"/>
</dbReference>
<evidence type="ECO:0000259" key="2">
    <source>
        <dbReference type="Pfam" id="PF13304"/>
    </source>
</evidence>